<dbReference type="Proteomes" id="UP001595965">
    <property type="component" value="Unassembled WGS sequence"/>
</dbReference>
<dbReference type="EMBL" id="JBHSEN010000001">
    <property type="protein sequence ID" value="MFC4428943.1"/>
    <property type="molecule type" value="Genomic_DNA"/>
</dbReference>
<gene>
    <name evidence="1" type="ORF">ACFO0K_04525</name>
</gene>
<organism evidence="1 2">
    <name type="scientific">Citricoccus alkalitolerans</name>
    <dbReference type="NCBI Taxonomy" id="246603"/>
    <lineage>
        <taxon>Bacteria</taxon>
        <taxon>Bacillati</taxon>
        <taxon>Actinomycetota</taxon>
        <taxon>Actinomycetes</taxon>
        <taxon>Micrococcales</taxon>
        <taxon>Micrococcaceae</taxon>
        <taxon>Citricoccus</taxon>
    </lineage>
</organism>
<accession>A0ABV8XWC3</accession>
<proteinExistence type="predicted"/>
<reference evidence="2" key="1">
    <citation type="journal article" date="2019" name="Int. J. Syst. Evol. Microbiol.">
        <title>The Global Catalogue of Microorganisms (GCM) 10K type strain sequencing project: providing services to taxonomists for standard genome sequencing and annotation.</title>
        <authorList>
            <consortium name="The Broad Institute Genomics Platform"/>
            <consortium name="The Broad Institute Genome Sequencing Center for Infectious Disease"/>
            <person name="Wu L."/>
            <person name="Ma J."/>
        </authorList>
    </citation>
    <scope>NUCLEOTIDE SEQUENCE [LARGE SCALE GENOMIC DNA]</scope>
    <source>
        <strain evidence="2">CGMCC 1.12125</strain>
    </source>
</reference>
<evidence type="ECO:0000313" key="2">
    <source>
        <dbReference type="Proteomes" id="UP001595965"/>
    </source>
</evidence>
<protein>
    <submittedName>
        <fullName evidence="1">Uncharacterized protein</fullName>
    </submittedName>
</protein>
<evidence type="ECO:0000313" key="1">
    <source>
        <dbReference type="EMBL" id="MFC4428943.1"/>
    </source>
</evidence>
<keyword evidence="2" id="KW-1185">Reference proteome</keyword>
<name>A0ABV8XWC3_9MICC</name>
<sequence>MRAGDRIWAYLSRRQEVCAVGVVREIVREAGRWFVMVEWDESRTDRLCRDPLGRSTFVQVPLSTCRADAHASTVLSRRYVDLGSVSAPPAPSGDAAR</sequence>
<comment type="caution">
    <text evidence="1">The sequence shown here is derived from an EMBL/GenBank/DDBJ whole genome shotgun (WGS) entry which is preliminary data.</text>
</comment>
<dbReference type="RefSeq" id="WP_344229210.1">
    <property type="nucleotide sequence ID" value="NZ_BAAALH010000002.1"/>
</dbReference>